<sequence>MAKTNDDRWPKGRSETASFEELTKPVWRLACHAWYRGMDEISAFNVVLATFGDDFGDECCRLTVANLYESSRRFSIYWKDNSRRYKVTKREKSTEKLTCPRCKGIMKPRKVRTDQHCLQCKGCGFSISPQDLVWDDPQPTGEEVLPSEGQQLPEEQCPEVEEQQ</sequence>
<gene>
    <name evidence="2" type="ORF">LCGC14_2953400</name>
</gene>
<evidence type="ECO:0000256" key="1">
    <source>
        <dbReference type="SAM" id="MobiDB-lite"/>
    </source>
</evidence>
<protein>
    <submittedName>
        <fullName evidence="2">Uncharacterized protein</fullName>
    </submittedName>
</protein>
<dbReference type="EMBL" id="LAZR01059578">
    <property type="protein sequence ID" value="KKK67505.1"/>
    <property type="molecule type" value="Genomic_DNA"/>
</dbReference>
<name>A0A0F8Y1T0_9ZZZZ</name>
<accession>A0A0F8Y1T0</accession>
<reference evidence="2" key="1">
    <citation type="journal article" date="2015" name="Nature">
        <title>Complex archaea that bridge the gap between prokaryotes and eukaryotes.</title>
        <authorList>
            <person name="Spang A."/>
            <person name="Saw J.H."/>
            <person name="Jorgensen S.L."/>
            <person name="Zaremba-Niedzwiedzka K."/>
            <person name="Martijn J."/>
            <person name="Lind A.E."/>
            <person name="van Eijk R."/>
            <person name="Schleper C."/>
            <person name="Guy L."/>
            <person name="Ettema T.J."/>
        </authorList>
    </citation>
    <scope>NUCLEOTIDE SEQUENCE</scope>
</reference>
<evidence type="ECO:0000313" key="2">
    <source>
        <dbReference type="EMBL" id="KKK67505.1"/>
    </source>
</evidence>
<organism evidence="2">
    <name type="scientific">marine sediment metagenome</name>
    <dbReference type="NCBI Taxonomy" id="412755"/>
    <lineage>
        <taxon>unclassified sequences</taxon>
        <taxon>metagenomes</taxon>
        <taxon>ecological metagenomes</taxon>
    </lineage>
</organism>
<feature type="region of interest" description="Disordered" evidence="1">
    <location>
        <begin position="132"/>
        <end position="164"/>
    </location>
</feature>
<proteinExistence type="predicted"/>
<comment type="caution">
    <text evidence="2">The sequence shown here is derived from an EMBL/GenBank/DDBJ whole genome shotgun (WGS) entry which is preliminary data.</text>
</comment>
<dbReference type="AlphaFoldDB" id="A0A0F8Y1T0"/>